<evidence type="ECO:0000313" key="2">
    <source>
        <dbReference type="EMBL" id="KAF9484038.1"/>
    </source>
</evidence>
<accession>A0A9P5Z9N0</accession>
<dbReference type="PANTHER" id="PTHR43798:SF33">
    <property type="entry name" value="HYDROLASE, PUTATIVE (AFU_ORTHOLOGUE AFUA_2G14860)-RELATED"/>
    <property type="match status" value="1"/>
</dbReference>
<evidence type="ECO:0000313" key="3">
    <source>
        <dbReference type="Proteomes" id="UP000807469"/>
    </source>
</evidence>
<dbReference type="InterPro" id="IPR050266">
    <property type="entry name" value="AB_hydrolase_sf"/>
</dbReference>
<organism evidence="2 3">
    <name type="scientific">Pholiota conissans</name>
    <dbReference type="NCBI Taxonomy" id="109636"/>
    <lineage>
        <taxon>Eukaryota</taxon>
        <taxon>Fungi</taxon>
        <taxon>Dikarya</taxon>
        <taxon>Basidiomycota</taxon>
        <taxon>Agaricomycotina</taxon>
        <taxon>Agaricomycetes</taxon>
        <taxon>Agaricomycetidae</taxon>
        <taxon>Agaricales</taxon>
        <taxon>Agaricineae</taxon>
        <taxon>Strophariaceae</taxon>
        <taxon>Pholiota</taxon>
    </lineage>
</organism>
<sequence length="352" mass="38906">MPFVNIDTSSGPFSFSYTIATPSSESTAHIVPQLPTVLFLHSGYVSSEVFEFQFSDRHLREFNLIAIDMRGYGLTKGEIGDAKYTPTESAQDVDQILAKLNLPPCHVFGLSNGCNTALELTGLSPDKILSLTLCSPLSAEELEDVAAGRLEVFHYWEKMCSNTTASQSSREEFDQEMAEEVLNGASQLLYNLDKSHSHAEAVLAHALRVSQRIWAGTPEKIKQSHKTAIEWFLKRRAVPSDLLAKIKVPVHIIHCREDIAYSIDHANELTERLEEAGVQDVTLHQLPGAHYGNLTDPKSINSLLYDTVIACHPTPIEKPEITAPTTPGGILLTPFTSMLMENSQFDPEDVSD</sequence>
<dbReference type="InterPro" id="IPR000073">
    <property type="entry name" value="AB_hydrolase_1"/>
</dbReference>
<dbReference type="Pfam" id="PF00561">
    <property type="entry name" value="Abhydrolase_1"/>
    <property type="match status" value="1"/>
</dbReference>
<dbReference type="AlphaFoldDB" id="A0A9P5Z9N0"/>
<dbReference type="GO" id="GO:0016020">
    <property type="term" value="C:membrane"/>
    <property type="evidence" value="ECO:0007669"/>
    <property type="project" value="TreeGrafter"/>
</dbReference>
<dbReference type="OrthoDB" id="19657at2759"/>
<name>A0A9P5Z9N0_9AGAR</name>
<evidence type="ECO:0000259" key="1">
    <source>
        <dbReference type="Pfam" id="PF00561"/>
    </source>
</evidence>
<dbReference type="Gene3D" id="3.40.50.1820">
    <property type="entry name" value="alpha/beta hydrolase"/>
    <property type="match status" value="1"/>
</dbReference>
<gene>
    <name evidence="2" type="ORF">BDN70DRAFT_928642</name>
</gene>
<dbReference type="Proteomes" id="UP000807469">
    <property type="component" value="Unassembled WGS sequence"/>
</dbReference>
<comment type="caution">
    <text evidence="2">The sequence shown here is derived from an EMBL/GenBank/DDBJ whole genome shotgun (WGS) entry which is preliminary data.</text>
</comment>
<reference evidence="2" key="1">
    <citation type="submission" date="2020-11" db="EMBL/GenBank/DDBJ databases">
        <authorList>
            <consortium name="DOE Joint Genome Institute"/>
            <person name="Ahrendt S."/>
            <person name="Riley R."/>
            <person name="Andreopoulos W."/>
            <person name="Labutti K."/>
            <person name="Pangilinan J."/>
            <person name="Ruiz-Duenas F.J."/>
            <person name="Barrasa J.M."/>
            <person name="Sanchez-Garcia M."/>
            <person name="Camarero S."/>
            <person name="Miyauchi S."/>
            <person name="Serrano A."/>
            <person name="Linde D."/>
            <person name="Babiker R."/>
            <person name="Drula E."/>
            <person name="Ayuso-Fernandez I."/>
            <person name="Pacheco R."/>
            <person name="Padilla G."/>
            <person name="Ferreira P."/>
            <person name="Barriuso J."/>
            <person name="Kellner H."/>
            <person name="Castanera R."/>
            <person name="Alfaro M."/>
            <person name="Ramirez L."/>
            <person name="Pisabarro A.G."/>
            <person name="Kuo A."/>
            <person name="Tritt A."/>
            <person name="Lipzen A."/>
            <person name="He G."/>
            <person name="Yan M."/>
            <person name="Ng V."/>
            <person name="Cullen D."/>
            <person name="Martin F."/>
            <person name="Rosso M.-N."/>
            <person name="Henrissat B."/>
            <person name="Hibbett D."/>
            <person name="Martinez A.T."/>
            <person name="Grigoriev I.V."/>
        </authorList>
    </citation>
    <scope>NUCLEOTIDE SEQUENCE</scope>
    <source>
        <strain evidence="2">CIRM-BRFM 674</strain>
    </source>
</reference>
<dbReference type="PANTHER" id="PTHR43798">
    <property type="entry name" value="MONOACYLGLYCEROL LIPASE"/>
    <property type="match status" value="1"/>
</dbReference>
<feature type="domain" description="AB hydrolase-1" evidence="1">
    <location>
        <begin position="35"/>
        <end position="275"/>
    </location>
</feature>
<dbReference type="SUPFAM" id="SSF53474">
    <property type="entry name" value="alpha/beta-Hydrolases"/>
    <property type="match status" value="1"/>
</dbReference>
<keyword evidence="3" id="KW-1185">Reference proteome</keyword>
<protein>
    <submittedName>
        <fullName evidence="2">Alpha/beta-hydrolase</fullName>
    </submittedName>
</protein>
<dbReference type="EMBL" id="MU155147">
    <property type="protein sequence ID" value="KAF9484038.1"/>
    <property type="molecule type" value="Genomic_DNA"/>
</dbReference>
<proteinExistence type="predicted"/>
<dbReference type="InterPro" id="IPR029058">
    <property type="entry name" value="AB_hydrolase_fold"/>
</dbReference>